<dbReference type="Gene3D" id="2.60.40.1110">
    <property type="match status" value="1"/>
</dbReference>
<evidence type="ECO:0000259" key="3">
    <source>
        <dbReference type="PROSITE" id="PS51182"/>
    </source>
</evidence>
<gene>
    <name evidence="5" type="primary">LOC116943783</name>
</gene>
<dbReference type="InterPro" id="IPR035892">
    <property type="entry name" value="C2_domain_sf"/>
</dbReference>
<dbReference type="SMART" id="SM01326">
    <property type="entry name" value="PTEN_C2"/>
    <property type="match status" value="1"/>
</dbReference>
<dbReference type="PROSITE" id="PS51181">
    <property type="entry name" value="PPASE_TENSIN"/>
    <property type="match status" value="1"/>
</dbReference>
<dbReference type="PANTHER" id="PTHR45734">
    <property type="entry name" value="TENSIN"/>
    <property type="match status" value="1"/>
</dbReference>
<feature type="region of interest" description="Disordered" evidence="1">
    <location>
        <begin position="980"/>
        <end position="1002"/>
    </location>
</feature>
<keyword evidence="4" id="KW-1185">Reference proteome</keyword>
<reference evidence="5" key="1">
    <citation type="submission" date="2025-08" db="UniProtKB">
        <authorList>
            <consortium name="RefSeq"/>
        </authorList>
    </citation>
    <scope>IDENTIFICATION</scope>
    <source>
        <tissue evidence="5">Sperm</tissue>
    </source>
</reference>
<dbReference type="PROSITE" id="PS51182">
    <property type="entry name" value="C2_TENSIN"/>
    <property type="match status" value="1"/>
</dbReference>
<feature type="region of interest" description="Disordered" evidence="1">
    <location>
        <begin position="887"/>
        <end position="951"/>
    </location>
</feature>
<accession>A0AAJ7T9I4</accession>
<sequence>MPSLSLRLPKLWGRKRRTAEIVCMSCVAQPESPKAAANRPNSAVSVASSTSYELDSKVEGGARGLEASPGHGLDLTYVADRIVATCVPAEASEGASQRGLQEMAHHLASKHGGNYLVINFSGPKEELTKLHPQVLEFCWPGLHAPQLDTLCRVCKAMESWLAAHPSHVVVLHCQGNRSSVGTVIAAYFHYSDVCTRSEHSLGRFPTKTLCGDRFSAAIQPSQRRYVYYFSGLLSRSISLNTCPLFLHQVVLHGLPRGGSGGRLFLRVYQGLQLMYTSSVYSVPANGTAQSLSVNVKPALMLKGDVLVKCYREAPASGPPPSCGREAILRLQLHTAAMRPCDTSLLLRKQDLDLACSDPRYPDDGKVQLIFSATPDRMAGAENLLKDGAVAVDHSATDPILRWDSYGHLHTSWDTFASAEKARPAGAEAKQPGRRAADGGGGAAAAAHTEHTLSVSSDSGRSTASMRTSDDARPPASPLGIQCQATTAYSFPSPLSPVPSWAPSPNDTHAGPTALSPGEQDQLRQLLHGFGCAGGSGLSASTTAHRHSSRAPAGDRHSDPHHQQHSPHRVHFGDTPSMMPVRETDILDDDVDDDEDDVNDEDDVVDIQDDDDIDEPPSTRAMEILERGALTFCPGANRRRHLGKGDLRLNLGSGDARPQENGIGSRSPYARAARATSPNVKYGQPTHAAAPCDVTRLAPGVTAIRSPSSDLYAMVQRRGASQRSLEPGSSGLQHQQQHHHEKRQQQQEVPRCVRFGADVPMVPAVPVRGDSSRQAVQGHRQVKAWSPPPPPLPPAEPNRTTSETVTLLGDTAKFTSLRAGDGRDTPPSPSELDQSLEALNLLIMDLDPTFTPVSSLHRVPSGHQPSLPGILGAGQCTGATDERRLLQLGSSSSSGGSSSSSEGTADNGGRRPAPSRPWELAQQPAAPGMEPFGPNNGVDVAQPDSSPEEQGSYVEMVPWTSDAFSARSASPTARYCAEEAKPLAPHSAPSTLTKASDITEQPGGISTQASVTSSYMSMVGYPTNTWARHGEQHEEGSLTQALPVGPSSALLVSSHRLPASGSNHGGAGRGTLPTYASAFPKSEKEGPSHLFPSTSSSSSGSRNESRVVPEGARSWHASVFGYPPEGAERSTATQGAGSFSLPASKHLNGHLPASPATFHGFSHAHHGTPGATGAGQSDARQERLGSETSLSFAAPPNGAPGGLHCNGGVGRKSGTSSRSSYKGAWFDSLPMHFSVDGEGGYTSYSHAKPEHTLARGFDGAPSDAYRGTRSTAADVRGPVLPSGAAQRPLAATAAATAAGGAVPRSARDGSLIAAPSLATSRASLPVGAAPVSWSLRRNKPAALPQPPPPPRASWEERQRLRGSASERRSPPHSELSSPGGTSTSSVTFVQHAPPATRGHAPPATRGHAPPATRGPAAPVHVAASGWPDGNNPGSDRIPHFTRSNISFVQDTSKFWYKPGITREQGFVAHKRPWPVGNLLSRAQSWR</sequence>
<dbReference type="Proteomes" id="UP001318040">
    <property type="component" value="Chromosome 19"/>
</dbReference>
<dbReference type="InterPro" id="IPR029021">
    <property type="entry name" value="Prot-tyrosine_phosphatase-like"/>
</dbReference>
<feature type="region of interest" description="Disordered" evidence="1">
    <location>
        <begin position="1055"/>
        <end position="1216"/>
    </location>
</feature>
<feature type="region of interest" description="Disordered" evidence="1">
    <location>
        <begin position="536"/>
        <end position="579"/>
    </location>
</feature>
<feature type="region of interest" description="Disordered" evidence="1">
    <location>
        <begin position="854"/>
        <end position="875"/>
    </location>
</feature>
<feature type="region of interest" description="Disordered" evidence="1">
    <location>
        <begin position="763"/>
        <end position="800"/>
    </location>
</feature>
<evidence type="ECO:0000259" key="2">
    <source>
        <dbReference type="PROSITE" id="PS51181"/>
    </source>
</evidence>
<feature type="compositionally biased region" description="Low complexity" evidence="1">
    <location>
        <begin position="888"/>
        <end position="900"/>
    </location>
</feature>
<proteinExistence type="predicted"/>
<feature type="domain" description="Phosphatase tensin-type" evidence="2">
    <location>
        <begin position="64"/>
        <end position="236"/>
    </location>
</feature>
<organism evidence="4 5">
    <name type="scientific">Petromyzon marinus</name>
    <name type="common">Sea lamprey</name>
    <dbReference type="NCBI Taxonomy" id="7757"/>
    <lineage>
        <taxon>Eukaryota</taxon>
        <taxon>Metazoa</taxon>
        <taxon>Chordata</taxon>
        <taxon>Craniata</taxon>
        <taxon>Vertebrata</taxon>
        <taxon>Cyclostomata</taxon>
        <taxon>Hyperoartia</taxon>
        <taxon>Petromyzontiformes</taxon>
        <taxon>Petromyzontidae</taxon>
        <taxon>Petromyzon</taxon>
    </lineage>
</organism>
<feature type="compositionally biased region" description="Pro residues" evidence="1">
    <location>
        <begin position="785"/>
        <end position="795"/>
    </location>
</feature>
<feature type="compositionally biased region" description="Polar residues" evidence="1">
    <location>
        <begin position="987"/>
        <end position="1002"/>
    </location>
</feature>
<dbReference type="SUPFAM" id="SSF49562">
    <property type="entry name" value="C2 domain (Calcium/lipid-binding domain, CaLB)"/>
    <property type="match status" value="1"/>
</dbReference>
<feature type="region of interest" description="Disordered" evidence="1">
    <location>
        <begin position="493"/>
        <end position="516"/>
    </location>
</feature>
<dbReference type="KEGG" id="pmrn:116943783"/>
<feature type="region of interest" description="Disordered" evidence="1">
    <location>
        <begin position="714"/>
        <end position="748"/>
    </location>
</feature>
<feature type="compositionally biased region" description="Low complexity" evidence="1">
    <location>
        <begin position="1375"/>
        <end position="1384"/>
    </location>
</feature>
<feature type="region of interest" description="Disordered" evidence="1">
    <location>
        <begin position="1336"/>
        <end position="1437"/>
    </location>
</feature>
<feature type="region of interest" description="Disordered" evidence="1">
    <location>
        <begin position="1254"/>
        <end position="1280"/>
    </location>
</feature>
<evidence type="ECO:0000313" key="5">
    <source>
        <dbReference type="RefSeq" id="XP_032812880.1"/>
    </source>
</evidence>
<protein>
    <submittedName>
        <fullName evidence="5">Tensin-3-like</fullName>
    </submittedName>
</protein>
<feature type="compositionally biased region" description="Basic and acidic residues" evidence="1">
    <location>
        <begin position="552"/>
        <end position="561"/>
    </location>
</feature>
<evidence type="ECO:0000256" key="1">
    <source>
        <dbReference type="SAM" id="MobiDB-lite"/>
    </source>
</evidence>
<dbReference type="InterPro" id="IPR051484">
    <property type="entry name" value="Tensin_PTEN_phosphatase"/>
</dbReference>
<evidence type="ECO:0000313" key="4">
    <source>
        <dbReference type="Proteomes" id="UP001318040"/>
    </source>
</evidence>
<dbReference type="Gene3D" id="3.90.190.10">
    <property type="entry name" value="Protein tyrosine phosphatase superfamily"/>
    <property type="match status" value="1"/>
</dbReference>
<dbReference type="RefSeq" id="XP_032812880.1">
    <property type="nucleotide sequence ID" value="XM_032956989.1"/>
</dbReference>
<feature type="compositionally biased region" description="Low complexity" evidence="1">
    <location>
        <begin position="1087"/>
        <end position="1101"/>
    </location>
</feature>
<dbReference type="GO" id="GO:0005925">
    <property type="term" value="C:focal adhesion"/>
    <property type="evidence" value="ECO:0007669"/>
    <property type="project" value="TreeGrafter"/>
</dbReference>
<dbReference type="InterPro" id="IPR029023">
    <property type="entry name" value="Tensin_phosphatase"/>
</dbReference>
<feature type="region of interest" description="Disordered" evidence="1">
    <location>
        <begin position="419"/>
        <end position="478"/>
    </location>
</feature>
<dbReference type="PANTHER" id="PTHR45734:SF10">
    <property type="entry name" value="BLISTERY, ISOFORM A"/>
    <property type="match status" value="1"/>
</dbReference>
<dbReference type="Pfam" id="PF10409">
    <property type="entry name" value="PTEN_C2"/>
    <property type="match status" value="1"/>
</dbReference>
<dbReference type="SUPFAM" id="SSF52799">
    <property type="entry name" value="(Phosphotyrosine protein) phosphatases II"/>
    <property type="match status" value="1"/>
</dbReference>
<feature type="compositionally biased region" description="Basic and acidic residues" evidence="1">
    <location>
        <begin position="1352"/>
        <end position="1370"/>
    </location>
</feature>
<feature type="domain" description="C2 tensin-type" evidence="3">
    <location>
        <begin position="241"/>
        <end position="373"/>
    </location>
</feature>
<name>A0AAJ7T9I4_PETMA</name>
<dbReference type="InterPro" id="IPR014020">
    <property type="entry name" value="Tensin_C2-dom"/>
</dbReference>
<feature type="compositionally biased region" description="Gly residues" evidence="1">
    <location>
        <begin position="1198"/>
        <end position="1210"/>
    </location>
</feature>
<feature type="region of interest" description="Disordered" evidence="1">
    <location>
        <begin position="648"/>
        <end position="685"/>
    </location>
</feature>
<feature type="compositionally biased region" description="Polar residues" evidence="1">
    <location>
        <begin position="451"/>
        <end position="466"/>
    </location>
</feature>